<evidence type="ECO:0000256" key="1">
    <source>
        <dbReference type="SAM" id="MobiDB-lite"/>
    </source>
</evidence>
<gene>
    <name evidence="2" type="ORF">ACFQ38_13265</name>
</gene>
<evidence type="ECO:0000313" key="3">
    <source>
        <dbReference type="Proteomes" id="UP001597231"/>
    </source>
</evidence>
<feature type="compositionally biased region" description="Basic and acidic residues" evidence="1">
    <location>
        <begin position="46"/>
        <end position="62"/>
    </location>
</feature>
<dbReference type="RefSeq" id="WP_336823598.1">
    <property type="nucleotide sequence ID" value="NZ_JBHTLT010000109.1"/>
</dbReference>
<accession>A0ABW3TZZ2</accession>
<feature type="region of interest" description="Disordered" evidence="1">
    <location>
        <begin position="1"/>
        <end position="62"/>
    </location>
</feature>
<evidence type="ECO:0000313" key="2">
    <source>
        <dbReference type="EMBL" id="MFD1206062.1"/>
    </source>
</evidence>
<reference evidence="3" key="1">
    <citation type="journal article" date="2019" name="Int. J. Syst. Evol. Microbiol.">
        <title>The Global Catalogue of Microorganisms (GCM) 10K type strain sequencing project: providing services to taxonomists for standard genome sequencing and annotation.</title>
        <authorList>
            <consortium name="The Broad Institute Genomics Platform"/>
            <consortium name="The Broad Institute Genome Sequencing Center for Infectious Disease"/>
            <person name="Wu L."/>
            <person name="Ma J."/>
        </authorList>
    </citation>
    <scope>NUCLEOTIDE SEQUENCE [LARGE SCALE GENOMIC DNA]</scope>
    <source>
        <strain evidence="3">CCUG 53915</strain>
    </source>
</reference>
<comment type="caution">
    <text evidence="2">The sequence shown here is derived from an EMBL/GenBank/DDBJ whole genome shotgun (WGS) entry which is preliminary data.</text>
</comment>
<proteinExistence type="predicted"/>
<dbReference type="EMBL" id="JBHTLT010000109">
    <property type="protein sequence ID" value="MFD1206062.1"/>
    <property type="molecule type" value="Genomic_DNA"/>
</dbReference>
<sequence>MAEDKRHKRAHNEADNETKANMAGVEYSDEQRRQNEVASTAYTGSKNEKVDIQNDKLESGGF</sequence>
<name>A0ABW3TZZ2_9BACL</name>
<feature type="compositionally biased region" description="Basic residues" evidence="1">
    <location>
        <begin position="1"/>
        <end position="10"/>
    </location>
</feature>
<organism evidence="2 3">
    <name type="scientific">Sporosarcina contaminans</name>
    <dbReference type="NCBI Taxonomy" id="633403"/>
    <lineage>
        <taxon>Bacteria</taxon>
        <taxon>Bacillati</taxon>
        <taxon>Bacillota</taxon>
        <taxon>Bacilli</taxon>
        <taxon>Bacillales</taxon>
        <taxon>Caryophanaceae</taxon>
        <taxon>Sporosarcina</taxon>
    </lineage>
</organism>
<keyword evidence="3" id="KW-1185">Reference proteome</keyword>
<evidence type="ECO:0008006" key="4">
    <source>
        <dbReference type="Google" id="ProtNLM"/>
    </source>
</evidence>
<dbReference type="Proteomes" id="UP001597231">
    <property type="component" value="Unassembled WGS sequence"/>
</dbReference>
<protein>
    <recommendedName>
        <fullName evidence="4">DUF4025 domain-containing protein</fullName>
    </recommendedName>
</protein>
<feature type="compositionally biased region" description="Polar residues" evidence="1">
    <location>
        <begin position="36"/>
        <end position="45"/>
    </location>
</feature>